<dbReference type="RefSeq" id="WP_184292938.1">
    <property type="nucleotide sequence ID" value="NZ_JACHJO010000010.1"/>
</dbReference>
<feature type="domain" description="AB hydrolase-1" evidence="1">
    <location>
        <begin position="59"/>
        <end position="282"/>
    </location>
</feature>
<dbReference type="Pfam" id="PF12697">
    <property type="entry name" value="Abhydrolase_6"/>
    <property type="match status" value="1"/>
</dbReference>
<evidence type="ECO:0000313" key="2">
    <source>
        <dbReference type="EMBL" id="MBB6121497.1"/>
    </source>
</evidence>
<reference evidence="2 3" key="1">
    <citation type="submission" date="2020-08" db="EMBL/GenBank/DDBJ databases">
        <title>Genomic Encyclopedia of Type Strains, Phase III (KMG-III): the genomes of soil and plant-associated and newly described type strains.</title>
        <authorList>
            <person name="Whitman W."/>
        </authorList>
    </citation>
    <scope>NUCLEOTIDE SEQUENCE [LARGE SCALE GENOMIC DNA]</scope>
    <source>
        <strain evidence="2 3">CECT 8712</strain>
    </source>
</reference>
<comment type="caution">
    <text evidence="2">The sequence shown here is derived from an EMBL/GenBank/DDBJ whole genome shotgun (WGS) entry which is preliminary data.</text>
</comment>
<evidence type="ECO:0000313" key="3">
    <source>
        <dbReference type="Proteomes" id="UP000536604"/>
    </source>
</evidence>
<dbReference type="InterPro" id="IPR029058">
    <property type="entry name" value="AB_hydrolase_fold"/>
</dbReference>
<sequence>MPTLSPARVYRSDAGEIAVRSWCEQELGRARDLSSLGAVVADGRPTRVHTMPGGPATPVLLLSGAFLGSANLIGAARVLAADRPVLMADLPGLPGTSDSRRPSRPIGYGDWLDALLPLVTSDPVIVLGHSTGAAAALTALPSPLVAGMLLVNPAGLAAPASDAEYMRASLAWRISPTWRAGSRLLDTLSAPRPAGSGSHPLTGWATLVGRHCRSCPVPGLLRGEDFRDWTGKPVVVATGAHDRLMTPALLGSPARRLLGTDVHVIEDAGHLAPYEAPERVRDLLREVDRG</sequence>
<gene>
    <name evidence="2" type="ORF">FHS13_003466</name>
</gene>
<dbReference type="EMBL" id="JACHJO010000010">
    <property type="protein sequence ID" value="MBB6121497.1"/>
    <property type="molecule type" value="Genomic_DNA"/>
</dbReference>
<proteinExistence type="predicted"/>
<dbReference type="InterPro" id="IPR050228">
    <property type="entry name" value="Carboxylesterase_BioH"/>
</dbReference>
<dbReference type="PANTHER" id="PTHR43194:SF5">
    <property type="entry name" value="PIMELOYL-[ACYL-CARRIER PROTEIN] METHYL ESTER ESTERASE"/>
    <property type="match status" value="1"/>
</dbReference>
<dbReference type="Proteomes" id="UP000536604">
    <property type="component" value="Unassembled WGS sequence"/>
</dbReference>
<dbReference type="GO" id="GO:0003824">
    <property type="term" value="F:catalytic activity"/>
    <property type="evidence" value="ECO:0007669"/>
    <property type="project" value="UniProtKB-ARBA"/>
</dbReference>
<organism evidence="2 3">
    <name type="scientific">Nocardiopsis algeriensis</name>
    <dbReference type="NCBI Taxonomy" id="1478215"/>
    <lineage>
        <taxon>Bacteria</taxon>
        <taxon>Bacillati</taxon>
        <taxon>Actinomycetota</taxon>
        <taxon>Actinomycetes</taxon>
        <taxon>Streptosporangiales</taxon>
        <taxon>Nocardiopsidaceae</taxon>
        <taxon>Nocardiopsis</taxon>
    </lineage>
</organism>
<dbReference type="AlphaFoldDB" id="A0A841IS36"/>
<name>A0A841IS36_9ACTN</name>
<evidence type="ECO:0000259" key="1">
    <source>
        <dbReference type="Pfam" id="PF12697"/>
    </source>
</evidence>
<protein>
    <submittedName>
        <fullName evidence="2">Pimeloyl-ACP methyl ester carboxylesterase</fullName>
    </submittedName>
</protein>
<dbReference type="SUPFAM" id="SSF53474">
    <property type="entry name" value="alpha/beta-Hydrolases"/>
    <property type="match status" value="1"/>
</dbReference>
<dbReference type="InterPro" id="IPR000073">
    <property type="entry name" value="AB_hydrolase_1"/>
</dbReference>
<dbReference type="PANTHER" id="PTHR43194">
    <property type="entry name" value="HYDROLASE ALPHA/BETA FOLD FAMILY"/>
    <property type="match status" value="1"/>
</dbReference>
<keyword evidence="3" id="KW-1185">Reference proteome</keyword>
<dbReference type="Gene3D" id="3.40.50.1820">
    <property type="entry name" value="alpha/beta hydrolase"/>
    <property type="match status" value="1"/>
</dbReference>
<accession>A0A841IS36</accession>